<protein>
    <submittedName>
        <fullName evidence="2">Uncharacterized protein</fullName>
    </submittedName>
</protein>
<dbReference type="EMBL" id="OU466861">
    <property type="protein sequence ID" value="CAH2066442.1"/>
    <property type="molecule type" value="Genomic_DNA"/>
</dbReference>
<sequence length="171" mass="18280">MVFCAAAVVGVASRCRRESSPFFPLFLSPMVSYHFALPPPLLKPPPDLPPGKPSPDLHEGLASVEPSDPPDPPDLAATLTFSLFSAAAVFNPPIVPFLHLDLGFQRLIREFAFLVFSRDSLLAFGCPLSAVCSPPVLLPPLHPESIDAAPPPPCLEAFLPLPLPQGALCRK</sequence>
<gene>
    <name evidence="2" type="ORF">TAV2_LOCUS17796</name>
</gene>
<feature type="compositionally biased region" description="Pro residues" evidence="1">
    <location>
        <begin position="44"/>
        <end position="53"/>
    </location>
</feature>
<evidence type="ECO:0000313" key="3">
    <source>
        <dbReference type="Proteomes" id="UP000836841"/>
    </source>
</evidence>
<name>A0AAU9SN22_THLAR</name>
<dbReference type="Proteomes" id="UP000836841">
    <property type="component" value="Chromosome 5"/>
</dbReference>
<proteinExistence type="predicted"/>
<reference evidence="2 3" key="1">
    <citation type="submission" date="2022-03" db="EMBL/GenBank/DDBJ databases">
        <authorList>
            <person name="Nunn A."/>
            <person name="Chopra R."/>
            <person name="Nunn A."/>
            <person name="Contreras Garrido A."/>
        </authorList>
    </citation>
    <scope>NUCLEOTIDE SEQUENCE [LARGE SCALE GENOMIC DNA]</scope>
</reference>
<evidence type="ECO:0000256" key="1">
    <source>
        <dbReference type="SAM" id="MobiDB-lite"/>
    </source>
</evidence>
<organism evidence="2 3">
    <name type="scientific">Thlaspi arvense</name>
    <name type="common">Field penny-cress</name>
    <dbReference type="NCBI Taxonomy" id="13288"/>
    <lineage>
        <taxon>Eukaryota</taxon>
        <taxon>Viridiplantae</taxon>
        <taxon>Streptophyta</taxon>
        <taxon>Embryophyta</taxon>
        <taxon>Tracheophyta</taxon>
        <taxon>Spermatophyta</taxon>
        <taxon>Magnoliopsida</taxon>
        <taxon>eudicotyledons</taxon>
        <taxon>Gunneridae</taxon>
        <taxon>Pentapetalae</taxon>
        <taxon>rosids</taxon>
        <taxon>malvids</taxon>
        <taxon>Brassicales</taxon>
        <taxon>Brassicaceae</taxon>
        <taxon>Thlaspideae</taxon>
        <taxon>Thlaspi</taxon>
    </lineage>
</organism>
<keyword evidence="3" id="KW-1185">Reference proteome</keyword>
<evidence type="ECO:0000313" key="2">
    <source>
        <dbReference type="EMBL" id="CAH2066442.1"/>
    </source>
</evidence>
<dbReference type="AlphaFoldDB" id="A0AAU9SN22"/>
<accession>A0AAU9SN22</accession>
<feature type="region of interest" description="Disordered" evidence="1">
    <location>
        <begin position="44"/>
        <end position="70"/>
    </location>
</feature>